<keyword evidence="2 6" id="KW-0378">Hydrolase</keyword>
<keyword evidence="3 6" id="KW-0326">Glycosidase</keyword>
<feature type="signal peptide" evidence="7">
    <location>
        <begin position="1"/>
        <end position="17"/>
    </location>
</feature>
<dbReference type="CDD" id="cd18617">
    <property type="entry name" value="GH43_XynB-like"/>
    <property type="match status" value="1"/>
</dbReference>
<gene>
    <name evidence="9" type="ORF">LH29_07105</name>
</gene>
<dbReference type="Gene3D" id="2.115.10.20">
    <property type="entry name" value="Glycosyl hydrolase domain, family 43"/>
    <property type="match status" value="1"/>
</dbReference>
<accession>A0A0D8JED1</accession>
<dbReference type="InterPro" id="IPR006710">
    <property type="entry name" value="Glyco_hydro_43"/>
</dbReference>
<evidence type="ECO:0000259" key="8">
    <source>
        <dbReference type="Pfam" id="PF17851"/>
    </source>
</evidence>
<evidence type="ECO:0000256" key="3">
    <source>
        <dbReference type="ARBA" id="ARBA00023295"/>
    </source>
</evidence>
<dbReference type="InterPro" id="IPR041542">
    <property type="entry name" value="GH43_C2"/>
</dbReference>
<dbReference type="GO" id="GO:0004553">
    <property type="term" value="F:hydrolase activity, hydrolyzing O-glycosyl compounds"/>
    <property type="evidence" value="ECO:0007669"/>
    <property type="project" value="InterPro"/>
</dbReference>
<evidence type="ECO:0000256" key="4">
    <source>
        <dbReference type="PIRSR" id="PIRSR606710-1"/>
    </source>
</evidence>
<comment type="caution">
    <text evidence="9">The sequence shown here is derived from an EMBL/GenBank/DDBJ whole genome shotgun (WGS) entry which is preliminary data.</text>
</comment>
<dbReference type="PANTHER" id="PTHR42812">
    <property type="entry name" value="BETA-XYLOSIDASE"/>
    <property type="match status" value="1"/>
</dbReference>
<dbReference type="Gene3D" id="2.60.120.200">
    <property type="match status" value="1"/>
</dbReference>
<sequence length="580" mass="65719">MKLNYFIQILMISLALAGAFIFDSCQSISGSGKPKFVNDSMVANFDYFTYKGNDDFYNDNPLPGDDYYYNPILPGWYSDPSVCTNGKDYFLVTSTFSYFPGVPIFHSTDMLNWKQIGNVLNRPEQLPLEGQRVTRGIFAPAISYNPHNETYYMITTNMKGGNFLVKTQDPFGDWSDPIWLPDVHGIDPSLFFDDNGKAYIVNNDEPDGGSTYEGHRAIRGIEYDVENDKTIGESIMLVNGGVDLSEKPIWIEGPHMYKFNGSYYLMCAEGGTSVNHREVIFKSDSPFGKYTPWNKNPILTQKHLNPNRELPITCAGHADIIQKDNGQWWSVFLACRPIDNKFENLGRETFMMPIRWSQEGFPYMTKDDELVPRIIRMEGVKRDSSITFGNFEKNDDFNAAELGMEWLTIRGNAEGLYNLKENPGFLSLKCADVTSNELKVPAFVGRRLQHHKFESTTKMYFTPGFETESAGMVLMKNELHQYLLVVEKVNNQVVVSVKMLTDTAVEVINSEAIHAEDEPVLLKITSNGTEFSFYYAQDNNEWKLLADKVDASYLSTARAGGFTGTTIGMYASGKKFEFNQ</sequence>
<protein>
    <submittedName>
        <fullName evidence="9">Beta-xylosidase</fullName>
    </submittedName>
</protein>
<feature type="active site" description="Proton donor" evidence="4">
    <location>
        <position position="252"/>
    </location>
</feature>
<dbReference type="Proteomes" id="UP000032544">
    <property type="component" value="Unassembled WGS sequence"/>
</dbReference>
<keyword evidence="7" id="KW-0732">Signal</keyword>
<dbReference type="RefSeq" id="WP_045027056.1">
    <property type="nucleotide sequence ID" value="NZ_JRHC01000001.1"/>
</dbReference>
<evidence type="ECO:0000256" key="7">
    <source>
        <dbReference type="SAM" id="SignalP"/>
    </source>
</evidence>
<evidence type="ECO:0000256" key="5">
    <source>
        <dbReference type="PIRSR" id="PIRSR606710-2"/>
    </source>
</evidence>
<name>A0A0D8JED1_9BACT</name>
<dbReference type="PATRIC" id="fig|1544798.3.peg.1426"/>
<dbReference type="Pfam" id="PF04616">
    <property type="entry name" value="Glyco_hydro_43"/>
    <property type="match status" value="1"/>
</dbReference>
<comment type="similarity">
    <text evidence="1 6">Belongs to the glycosyl hydrolase 43 family.</text>
</comment>
<feature type="site" description="Important for catalytic activity, responsible for pKa modulation of the active site Glu and correct orientation of both the proton donor and substrate" evidence="5">
    <location>
        <position position="187"/>
    </location>
</feature>
<feature type="chain" id="PRO_5002330895" evidence="7">
    <location>
        <begin position="18"/>
        <end position="580"/>
    </location>
</feature>
<dbReference type="AlphaFoldDB" id="A0A0D8JED1"/>
<dbReference type="InterPro" id="IPR051795">
    <property type="entry name" value="Glycosyl_Hydrlase_43"/>
</dbReference>
<dbReference type="SUPFAM" id="SSF49899">
    <property type="entry name" value="Concanavalin A-like lectins/glucanases"/>
    <property type="match status" value="1"/>
</dbReference>
<dbReference type="STRING" id="1544798.LH29_07105"/>
<evidence type="ECO:0000256" key="1">
    <source>
        <dbReference type="ARBA" id="ARBA00009865"/>
    </source>
</evidence>
<evidence type="ECO:0000313" key="10">
    <source>
        <dbReference type="Proteomes" id="UP000032544"/>
    </source>
</evidence>
<feature type="active site" description="Proton acceptor" evidence="4">
    <location>
        <position position="79"/>
    </location>
</feature>
<dbReference type="SUPFAM" id="SSF75005">
    <property type="entry name" value="Arabinanase/levansucrase/invertase"/>
    <property type="match status" value="1"/>
</dbReference>
<dbReference type="GO" id="GO:0005975">
    <property type="term" value="P:carbohydrate metabolic process"/>
    <property type="evidence" value="ECO:0007669"/>
    <property type="project" value="InterPro"/>
</dbReference>
<evidence type="ECO:0000313" key="9">
    <source>
        <dbReference type="EMBL" id="KJF45159.1"/>
    </source>
</evidence>
<dbReference type="InterPro" id="IPR023296">
    <property type="entry name" value="Glyco_hydro_beta-prop_sf"/>
</dbReference>
<proteinExistence type="inferred from homology"/>
<organism evidence="9 10">
    <name type="scientific">Draconibacterium sediminis</name>
    <dbReference type="NCBI Taxonomy" id="1544798"/>
    <lineage>
        <taxon>Bacteria</taxon>
        <taxon>Pseudomonadati</taxon>
        <taxon>Bacteroidota</taxon>
        <taxon>Bacteroidia</taxon>
        <taxon>Marinilabiliales</taxon>
        <taxon>Prolixibacteraceae</taxon>
        <taxon>Draconibacterium</taxon>
    </lineage>
</organism>
<reference evidence="9 10" key="1">
    <citation type="submission" date="2014-09" db="EMBL/GenBank/DDBJ databases">
        <title>Draft Genome Sequence of Draconibacterium sp. JN14CK-3.</title>
        <authorList>
            <person name="Dong C."/>
            <person name="Lai Q."/>
            <person name="Shao Z."/>
        </authorList>
    </citation>
    <scope>NUCLEOTIDE SEQUENCE [LARGE SCALE GENOMIC DNA]</scope>
    <source>
        <strain evidence="9 10">JN14CK-3</strain>
    </source>
</reference>
<dbReference type="PANTHER" id="PTHR42812:SF12">
    <property type="entry name" value="BETA-XYLOSIDASE-RELATED"/>
    <property type="match status" value="1"/>
</dbReference>
<dbReference type="OrthoDB" id="9801455at2"/>
<evidence type="ECO:0000256" key="6">
    <source>
        <dbReference type="RuleBase" id="RU361187"/>
    </source>
</evidence>
<keyword evidence="10" id="KW-1185">Reference proteome</keyword>
<dbReference type="EMBL" id="JRHC01000001">
    <property type="protein sequence ID" value="KJF45159.1"/>
    <property type="molecule type" value="Genomic_DNA"/>
</dbReference>
<dbReference type="InterPro" id="IPR013320">
    <property type="entry name" value="ConA-like_dom_sf"/>
</dbReference>
<feature type="domain" description="Beta-xylosidase C-terminal Concanavalin A-like" evidence="8">
    <location>
        <begin position="394"/>
        <end position="574"/>
    </location>
</feature>
<dbReference type="Pfam" id="PF17851">
    <property type="entry name" value="GH43_C2"/>
    <property type="match status" value="1"/>
</dbReference>
<evidence type="ECO:0000256" key="2">
    <source>
        <dbReference type="ARBA" id="ARBA00022801"/>
    </source>
</evidence>